<organism evidence="1 2">
    <name type="scientific">Carex littledalei</name>
    <dbReference type="NCBI Taxonomy" id="544730"/>
    <lineage>
        <taxon>Eukaryota</taxon>
        <taxon>Viridiplantae</taxon>
        <taxon>Streptophyta</taxon>
        <taxon>Embryophyta</taxon>
        <taxon>Tracheophyta</taxon>
        <taxon>Spermatophyta</taxon>
        <taxon>Magnoliopsida</taxon>
        <taxon>Liliopsida</taxon>
        <taxon>Poales</taxon>
        <taxon>Cyperaceae</taxon>
        <taxon>Cyperoideae</taxon>
        <taxon>Cariceae</taxon>
        <taxon>Carex</taxon>
        <taxon>Carex subgen. Euthyceras</taxon>
    </lineage>
</organism>
<dbReference type="Proteomes" id="UP000623129">
    <property type="component" value="Unassembled WGS sequence"/>
</dbReference>
<comment type="caution">
    <text evidence="1">The sequence shown here is derived from an EMBL/GenBank/DDBJ whole genome shotgun (WGS) entry which is preliminary data.</text>
</comment>
<protein>
    <submittedName>
        <fullName evidence="1">Gamma-soluble NSF attachment protein-like isoform X1</fullName>
    </submittedName>
</protein>
<dbReference type="OrthoDB" id="9984275at2759"/>
<dbReference type="AlphaFoldDB" id="A0A833R5H6"/>
<dbReference type="Gene3D" id="1.25.40.10">
    <property type="entry name" value="Tetratricopeptide repeat domain"/>
    <property type="match status" value="1"/>
</dbReference>
<sequence>MSGQTYVYLIRFFDLYCSIFAPNKIRRRKNPDKERSRQLLTRHAAYRMETVAKLAKELGHLNEVADHYKRASELYMEAGRSHPASDALVQAARALENENKGCQMKQLPNF</sequence>
<keyword evidence="2" id="KW-1185">Reference proteome</keyword>
<evidence type="ECO:0000313" key="1">
    <source>
        <dbReference type="EMBL" id="KAF3333663.1"/>
    </source>
</evidence>
<dbReference type="SUPFAM" id="SSF48452">
    <property type="entry name" value="TPR-like"/>
    <property type="match status" value="1"/>
</dbReference>
<evidence type="ECO:0000313" key="2">
    <source>
        <dbReference type="Proteomes" id="UP000623129"/>
    </source>
</evidence>
<name>A0A833R5H6_9POAL</name>
<accession>A0A833R5H6</accession>
<dbReference type="InterPro" id="IPR011990">
    <property type="entry name" value="TPR-like_helical_dom_sf"/>
</dbReference>
<gene>
    <name evidence="1" type="ORF">FCM35_KLT01354</name>
</gene>
<proteinExistence type="predicted"/>
<reference evidence="1" key="1">
    <citation type="submission" date="2020-01" db="EMBL/GenBank/DDBJ databases">
        <title>Genome sequence of Kobresia littledalei, the first chromosome-level genome in the family Cyperaceae.</title>
        <authorList>
            <person name="Qu G."/>
        </authorList>
    </citation>
    <scope>NUCLEOTIDE SEQUENCE</scope>
    <source>
        <strain evidence="1">C.B.Clarke</strain>
        <tissue evidence="1">Leaf</tissue>
    </source>
</reference>
<dbReference type="EMBL" id="SWLB01000010">
    <property type="protein sequence ID" value="KAF3333663.1"/>
    <property type="molecule type" value="Genomic_DNA"/>
</dbReference>